<dbReference type="Proteomes" id="UP000008130">
    <property type="component" value="Chromosome"/>
</dbReference>
<dbReference type="KEGG" id="pgv:SL003B_3131"/>
<accession>F2IWX6</accession>
<dbReference type="PANTHER" id="PTHR45772">
    <property type="entry name" value="CONSERVED COMPONENT OF ABC TRANSPORTER FOR NATURAL AMINO ACIDS-RELATED"/>
    <property type="match status" value="1"/>
</dbReference>
<gene>
    <name evidence="5" type="primary">livG</name>
    <name evidence="5" type="ordered locus">SL003B_3131</name>
</gene>
<protein>
    <submittedName>
        <fullName evidence="5">ABC-type branched-chain amino acid transport system, ATPase component protein</fullName>
    </submittedName>
</protein>
<dbReference type="PATRIC" id="fig|991905.3.peg.3216"/>
<evidence type="ECO:0000313" key="5">
    <source>
        <dbReference type="EMBL" id="ADZ71553.1"/>
    </source>
</evidence>
<keyword evidence="3" id="KW-0067">ATP-binding</keyword>
<dbReference type="PROSITE" id="PS50893">
    <property type="entry name" value="ABC_TRANSPORTER_2"/>
    <property type="match status" value="1"/>
</dbReference>
<dbReference type="Pfam" id="PF00005">
    <property type="entry name" value="ABC_tran"/>
    <property type="match status" value="1"/>
</dbReference>
<evidence type="ECO:0000313" key="6">
    <source>
        <dbReference type="Proteomes" id="UP000008130"/>
    </source>
</evidence>
<dbReference type="RefSeq" id="WP_013653864.1">
    <property type="nucleotide sequence ID" value="NC_015259.1"/>
</dbReference>
<dbReference type="GO" id="GO:0016887">
    <property type="term" value="F:ATP hydrolysis activity"/>
    <property type="evidence" value="ECO:0007669"/>
    <property type="project" value="InterPro"/>
</dbReference>
<dbReference type="Gene3D" id="3.40.50.300">
    <property type="entry name" value="P-loop containing nucleotide triphosphate hydrolases"/>
    <property type="match status" value="1"/>
</dbReference>
<dbReference type="GO" id="GO:0005886">
    <property type="term" value="C:plasma membrane"/>
    <property type="evidence" value="ECO:0007669"/>
    <property type="project" value="TreeGrafter"/>
</dbReference>
<name>F2IWX6_POLGS</name>
<evidence type="ECO:0000256" key="1">
    <source>
        <dbReference type="ARBA" id="ARBA00022448"/>
    </source>
</evidence>
<keyword evidence="2" id="KW-0547">Nucleotide-binding</keyword>
<dbReference type="InterPro" id="IPR003593">
    <property type="entry name" value="AAA+_ATPase"/>
</dbReference>
<dbReference type="SMART" id="SM00382">
    <property type="entry name" value="AAA"/>
    <property type="match status" value="1"/>
</dbReference>
<dbReference type="STRING" id="991905.SL003B_3131"/>
<organism evidence="5 6">
    <name type="scientific">Polymorphum gilvum (strain LMG 25793 / CGMCC 1.9160 / SL003B-26A1)</name>
    <dbReference type="NCBI Taxonomy" id="991905"/>
    <lineage>
        <taxon>Bacteria</taxon>
        <taxon>Pseudomonadati</taxon>
        <taxon>Pseudomonadota</taxon>
        <taxon>Alphaproteobacteria</taxon>
        <taxon>Rhodobacterales</taxon>
        <taxon>Paracoccaceae</taxon>
        <taxon>Polymorphum</taxon>
    </lineage>
</organism>
<reference evidence="5 6" key="1">
    <citation type="journal article" date="2011" name="J. Bacteriol.">
        <title>Complete genome sequence of Polymorphum gilvum SL003B-26A1T, a crude oil-degrading bacterium from oil-polluted saline soil.</title>
        <authorList>
            <person name="Li S.G."/>
            <person name="Tang Y.Q."/>
            <person name="Nie Y."/>
            <person name="Cai M."/>
            <person name="Wu X.L."/>
        </authorList>
    </citation>
    <scope>NUCLEOTIDE SEQUENCE [LARGE SCALE GENOMIC DNA]</scope>
    <source>
        <strain evidence="6">LMG 25793 / CGMCC 1.9160 / SL003B-26A1</strain>
    </source>
</reference>
<sequence length="252" mass="27100">MKPAIETSGLTVSFGHFTAVDNVSLSVASGARHALIGPNGAGKTSLVHALTGGLPASGTVAIAGQDVSRMPQNTRVRCGLARTFQINRLFAGLTVLENVSLAIFERDRKTSNFWGVAAADRQVAEEARDHIAFAHLEDYADHRVHSLPYGVQRLVEIAIALATRPRVLVLDEPAAGVPAAQSEAIFERINALPRDLTLLFVEHDMNLVFRFAERITVLVGGKVLTEGTPAEISGDERVREVYLGRRGHHGAA</sequence>
<dbReference type="InterPro" id="IPR027417">
    <property type="entry name" value="P-loop_NTPase"/>
</dbReference>
<dbReference type="SUPFAM" id="SSF52540">
    <property type="entry name" value="P-loop containing nucleoside triphosphate hydrolases"/>
    <property type="match status" value="1"/>
</dbReference>
<evidence type="ECO:0000256" key="2">
    <source>
        <dbReference type="ARBA" id="ARBA00022741"/>
    </source>
</evidence>
<evidence type="ECO:0000259" key="4">
    <source>
        <dbReference type="PROSITE" id="PS50893"/>
    </source>
</evidence>
<keyword evidence="1" id="KW-0813">Transport</keyword>
<dbReference type="Pfam" id="PF12399">
    <property type="entry name" value="BCA_ABC_TP_C"/>
    <property type="match status" value="1"/>
</dbReference>
<dbReference type="GO" id="GO:0005524">
    <property type="term" value="F:ATP binding"/>
    <property type="evidence" value="ECO:0007669"/>
    <property type="project" value="UniProtKB-KW"/>
</dbReference>
<dbReference type="AlphaFoldDB" id="F2IWX6"/>
<dbReference type="InterPro" id="IPR032823">
    <property type="entry name" value="BCA_ABC_TP_C"/>
</dbReference>
<dbReference type="HOGENOM" id="CLU_000604_1_2_5"/>
<dbReference type="EMBL" id="CP002568">
    <property type="protein sequence ID" value="ADZ71553.1"/>
    <property type="molecule type" value="Genomic_DNA"/>
</dbReference>
<evidence type="ECO:0000256" key="3">
    <source>
        <dbReference type="ARBA" id="ARBA00022840"/>
    </source>
</evidence>
<proteinExistence type="predicted"/>
<dbReference type="OrthoDB" id="9779872at2"/>
<dbReference type="eggNOG" id="COG0411">
    <property type="taxonomic scope" value="Bacteria"/>
</dbReference>
<dbReference type="CDD" id="cd03219">
    <property type="entry name" value="ABC_Mj1267_LivG_branched"/>
    <property type="match status" value="1"/>
</dbReference>
<dbReference type="InterPro" id="IPR003439">
    <property type="entry name" value="ABC_transporter-like_ATP-bd"/>
</dbReference>
<dbReference type="InterPro" id="IPR051120">
    <property type="entry name" value="ABC_AA/LPS_Transport"/>
</dbReference>
<dbReference type="PANTHER" id="PTHR45772:SF2">
    <property type="entry name" value="ABC TRANSPORTER ATP-BINDING PROTEIN"/>
    <property type="match status" value="1"/>
</dbReference>
<keyword evidence="6" id="KW-1185">Reference proteome</keyword>
<feature type="domain" description="ABC transporter" evidence="4">
    <location>
        <begin position="5"/>
        <end position="245"/>
    </location>
</feature>